<dbReference type="OrthoDB" id="9805604at2"/>
<dbReference type="AlphaFoldDB" id="M2Y8F2"/>
<dbReference type="PANTHER" id="PTHR21485">
    <property type="entry name" value="HAD SUPERFAMILY MEMBERS CMAS AND KDSC"/>
    <property type="match status" value="1"/>
</dbReference>
<comment type="cofactor">
    <cofactor evidence="1">
        <name>Mg(2+)</name>
        <dbReference type="ChEBI" id="CHEBI:18420"/>
    </cofactor>
</comment>
<keyword evidence="4" id="KW-0479">Metal-binding</keyword>
<dbReference type="GO" id="GO:0016788">
    <property type="term" value="F:hydrolase activity, acting on ester bonds"/>
    <property type="evidence" value="ECO:0007669"/>
    <property type="project" value="InterPro"/>
</dbReference>
<dbReference type="GO" id="GO:0046872">
    <property type="term" value="F:metal ion binding"/>
    <property type="evidence" value="ECO:0007669"/>
    <property type="project" value="UniProtKB-KW"/>
</dbReference>
<comment type="similarity">
    <text evidence="2">Belongs to the KdsC family.</text>
</comment>
<proteinExistence type="inferred from homology"/>
<dbReference type="InterPro" id="IPR036412">
    <property type="entry name" value="HAD-like_sf"/>
</dbReference>
<organism evidence="7 8">
    <name type="scientific">Paramagnetospirillum caucaseum</name>
    <dbReference type="NCBI Taxonomy" id="1244869"/>
    <lineage>
        <taxon>Bacteria</taxon>
        <taxon>Pseudomonadati</taxon>
        <taxon>Pseudomonadota</taxon>
        <taxon>Alphaproteobacteria</taxon>
        <taxon>Rhodospirillales</taxon>
        <taxon>Magnetospirillaceae</taxon>
        <taxon>Paramagnetospirillum</taxon>
    </lineage>
</organism>
<keyword evidence="5 7" id="KW-0378">Hydrolase</keyword>
<comment type="caution">
    <text evidence="7">The sequence shown here is derived from an EMBL/GenBank/DDBJ whole genome shotgun (WGS) entry which is preliminary data.</text>
</comment>
<dbReference type="InterPro" id="IPR010023">
    <property type="entry name" value="KdsC_fam"/>
</dbReference>
<dbReference type="PATRIC" id="fig|1244869.3.peg.2818"/>
<evidence type="ECO:0000313" key="8">
    <source>
        <dbReference type="Proteomes" id="UP000011744"/>
    </source>
</evidence>
<evidence type="ECO:0000256" key="6">
    <source>
        <dbReference type="ARBA" id="ARBA00022842"/>
    </source>
</evidence>
<dbReference type="Pfam" id="PF08282">
    <property type="entry name" value="Hydrolase_3"/>
    <property type="match status" value="1"/>
</dbReference>
<dbReference type="Gene3D" id="3.40.50.1000">
    <property type="entry name" value="HAD superfamily/HAD-like"/>
    <property type="match status" value="1"/>
</dbReference>
<evidence type="ECO:0000313" key="7">
    <source>
        <dbReference type="EMBL" id="EME69331.1"/>
    </source>
</evidence>
<dbReference type="InterPro" id="IPR023214">
    <property type="entry name" value="HAD_sf"/>
</dbReference>
<evidence type="ECO:0000256" key="4">
    <source>
        <dbReference type="ARBA" id="ARBA00022723"/>
    </source>
</evidence>
<dbReference type="SFLD" id="SFLDG01136">
    <property type="entry name" value="C1.6:_Phosphoserine_Phosphatas"/>
    <property type="match status" value="1"/>
</dbReference>
<dbReference type="EMBL" id="AONQ01000037">
    <property type="protein sequence ID" value="EME69331.1"/>
    <property type="molecule type" value="Genomic_DNA"/>
</dbReference>
<dbReference type="eggNOG" id="COG1778">
    <property type="taxonomic scope" value="Bacteria"/>
</dbReference>
<dbReference type="RefSeq" id="WP_008618608.1">
    <property type="nucleotide sequence ID" value="NZ_AONQ01000037.1"/>
</dbReference>
<dbReference type="SUPFAM" id="SSF56784">
    <property type="entry name" value="HAD-like"/>
    <property type="match status" value="1"/>
</dbReference>
<evidence type="ECO:0000256" key="2">
    <source>
        <dbReference type="ARBA" id="ARBA00005893"/>
    </source>
</evidence>
<reference evidence="7 8" key="1">
    <citation type="journal article" date="2014" name="Genome Announc.">
        <title>Draft Genome Sequence of Magnetospirillum sp. Strain SO-1, a Freshwater Magnetotactic Bacterium Isolated from the Ol'khovka River, Russia.</title>
        <authorList>
            <person name="Grouzdev D.S."/>
            <person name="Dziuba M.V."/>
            <person name="Sukhacheva M.S."/>
            <person name="Mardanov A.V."/>
            <person name="Beletskiy A.V."/>
            <person name="Kuznetsov B.B."/>
            <person name="Skryabin K.G."/>
        </authorList>
    </citation>
    <scope>NUCLEOTIDE SEQUENCE [LARGE SCALE GENOMIC DNA]</scope>
    <source>
        <strain evidence="7 8">SO-1</strain>
    </source>
</reference>
<dbReference type="PANTHER" id="PTHR21485:SF3">
    <property type="entry name" value="N-ACYLNEURAMINATE CYTIDYLYLTRANSFERASE"/>
    <property type="match status" value="1"/>
</dbReference>
<sequence length="167" mass="17990">MTVSPTFGWTPNRRIDLVCYDFDGVMTDNRVLVDETGHEAVLVNRADGMAVAALRKLGIPQIILSTETNPVVAARARKLQIPVLQGLEEKSEVLARHLAENGFDAAHTVFIGNDLNDLSAMRLVGQPIAPADAHPTILSLAVFVTRARGGEGVIRDFVENYLCAAGA</sequence>
<keyword evidence="6" id="KW-0460">Magnesium</keyword>
<dbReference type="STRING" id="1244869.H261_13985"/>
<protein>
    <submittedName>
        <fullName evidence="7">Haloacid dehalogenase domain-containing protein hydrolase</fullName>
    </submittedName>
</protein>
<evidence type="ECO:0000256" key="1">
    <source>
        <dbReference type="ARBA" id="ARBA00001946"/>
    </source>
</evidence>
<dbReference type="InterPro" id="IPR050793">
    <property type="entry name" value="CMP-NeuNAc_synthase"/>
</dbReference>
<dbReference type="SFLD" id="SFLDS00003">
    <property type="entry name" value="Haloacid_Dehalogenase"/>
    <property type="match status" value="1"/>
</dbReference>
<dbReference type="GO" id="GO:0008781">
    <property type="term" value="F:N-acylneuraminate cytidylyltransferase activity"/>
    <property type="evidence" value="ECO:0007669"/>
    <property type="project" value="TreeGrafter"/>
</dbReference>
<evidence type="ECO:0000256" key="5">
    <source>
        <dbReference type="ARBA" id="ARBA00022801"/>
    </source>
</evidence>
<name>M2Y8F2_9PROT</name>
<comment type="subunit">
    <text evidence="3">Homotetramer.</text>
</comment>
<evidence type="ECO:0000256" key="3">
    <source>
        <dbReference type="ARBA" id="ARBA00011881"/>
    </source>
</evidence>
<keyword evidence="8" id="KW-1185">Reference proteome</keyword>
<dbReference type="SFLD" id="SFLDG01138">
    <property type="entry name" value="C1.6.2:_Deoxy-d-mannose-octulo"/>
    <property type="match status" value="1"/>
</dbReference>
<gene>
    <name evidence="7" type="ORF">H261_13985</name>
</gene>
<accession>M2Y8F2</accession>
<dbReference type="Proteomes" id="UP000011744">
    <property type="component" value="Unassembled WGS sequence"/>
</dbReference>